<dbReference type="Gene3D" id="3.40.50.150">
    <property type="entry name" value="Vaccinia Virus protein VP39"/>
    <property type="match status" value="1"/>
</dbReference>
<dbReference type="Proteomes" id="UP000553776">
    <property type="component" value="Unassembled WGS sequence"/>
</dbReference>
<dbReference type="AlphaFoldDB" id="A0A841U8P8"/>
<evidence type="ECO:0000313" key="2">
    <source>
        <dbReference type="Proteomes" id="UP000553776"/>
    </source>
</evidence>
<comment type="caution">
    <text evidence="1">The sequence shown here is derived from an EMBL/GenBank/DDBJ whole genome shotgun (WGS) entry which is preliminary data.</text>
</comment>
<dbReference type="Pfam" id="PF05711">
    <property type="entry name" value="TylF"/>
    <property type="match status" value="1"/>
</dbReference>
<evidence type="ECO:0000313" key="1">
    <source>
        <dbReference type="EMBL" id="MBB6696102.1"/>
    </source>
</evidence>
<dbReference type="PANTHER" id="PTHR40036">
    <property type="entry name" value="MACROCIN O-METHYLTRANSFERASE"/>
    <property type="match status" value="1"/>
</dbReference>
<dbReference type="InterPro" id="IPR029063">
    <property type="entry name" value="SAM-dependent_MTases_sf"/>
</dbReference>
<name>A0A841U8P8_9BACL</name>
<dbReference type="SUPFAM" id="SSF53335">
    <property type="entry name" value="S-adenosyl-L-methionine-dependent methyltransferases"/>
    <property type="match status" value="1"/>
</dbReference>
<organism evidence="1 2">
    <name type="scientific">Cohnella xylanilytica</name>
    <dbReference type="NCBI Taxonomy" id="557555"/>
    <lineage>
        <taxon>Bacteria</taxon>
        <taxon>Bacillati</taxon>
        <taxon>Bacillota</taxon>
        <taxon>Bacilli</taxon>
        <taxon>Bacillales</taxon>
        <taxon>Paenibacillaceae</taxon>
        <taxon>Cohnella</taxon>
    </lineage>
</organism>
<reference evidence="1 2" key="1">
    <citation type="submission" date="2020-08" db="EMBL/GenBank/DDBJ databases">
        <title>Cohnella phylogeny.</title>
        <authorList>
            <person name="Dunlap C."/>
        </authorList>
    </citation>
    <scope>NUCLEOTIDE SEQUENCE [LARGE SCALE GENOMIC DNA]</scope>
    <source>
        <strain evidence="1 2">DSM 25239</strain>
    </source>
</reference>
<dbReference type="GO" id="GO:0008168">
    <property type="term" value="F:methyltransferase activity"/>
    <property type="evidence" value="ECO:0007669"/>
    <property type="project" value="UniProtKB-KW"/>
</dbReference>
<keyword evidence="1" id="KW-0489">Methyltransferase</keyword>
<dbReference type="EMBL" id="JACJVR010000176">
    <property type="protein sequence ID" value="MBB6696102.1"/>
    <property type="molecule type" value="Genomic_DNA"/>
</dbReference>
<dbReference type="InterPro" id="IPR008884">
    <property type="entry name" value="TylF_MeTrfase"/>
</dbReference>
<keyword evidence="2" id="KW-1185">Reference proteome</keyword>
<protein>
    <submittedName>
        <fullName evidence="1">Class I SAM-dependent methyltransferase</fullName>
    </submittedName>
</protein>
<keyword evidence="1" id="KW-0808">Transferase</keyword>
<dbReference type="PANTHER" id="PTHR40036:SF1">
    <property type="entry name" value="MACROCIN O-METHYLTRANSFERASE"/>
    <property type="match status" value="1"/>
</dbReference>
<proteinExistence type="predicted"/>
<sequence length="253" mass="28861">MRKEQPSMAAIPRHQSARDRQIRRLAESSFRASETSLFNKLEAFPRFATKRSLARFLARYEIYRELLPVGGSIVECGVFNGAGLFAWAQFANILEPSNHTRKIIGFDTFAGFPSLAEQDEEPLREFAPGDMRGDTVEALKASVAKYDAERHLSHIPNVELVPGDFLRTGEAFLRKHPHLLVAMLYLDFDLYEPTRKALELFLPRMPKGAIVCFDELNCAAFPGETQAMLELLPVRELELRRFPFDPWITYAKL</sequence>
<gene>
    <name evidence="1" type="ORF">H7B90_32405</name>
</gene>
<dbReference type="RefSeq" id="WP_185140040.1">
    <property type="nucleotide sequence ID" value="NZ_JACJVR010000176.1"/>
</dbReference>
<dbReference type="GO" id="GO:0032259">
    <property type="term" value="P:methylation"/>
    <property type="evidence" value="ECO:0007669"/>
    <property type="project" value="UniProtKB-KW"/>
</dbReference>
<accession>A0A841U8P8</accession>